<dbReference type="InterPro" id="IPR013538">
    <property type="entry name" value="ASHA1/2-like_C"/>
</dbReference>
<comment type="caution">
    <text evidence="3">The sequence shown here is derived from an EMBL/GenBank/DDBJ whole genome shotgun (WGS) entry which is preliminary data.</text>
</comment>
<reference evidence="3 4" key="1">
    <citation type="submission" date="2023-07" db="EMBL/GenBank/DDBJ databases">
        <title>Sequencing the genomes of 1000 actinobacteria strains.</title>
        <authorList>
            <person name="Klenk H.-P."/>
        </authorList>
    </citation>
    <scope>NUCLEOTIDE SEQUENCE [LARGE SCALE GENOMIC DNA]</scope>
    <source>
        <strain evidence="3 4">DSM 45554</strain>
    </source>
</reference>
<name>A0ABU2CT46_9MICO</name>
<dbReference type="Pfam" id="PF08327">
    <property type="entry name" value="AHSA1"/>
    <property type="match status" value="1"/>
</dbReference>
<evidence type="ECO:0000313" key="4">
    <source>
        <dbReference type="Proteomes" id="UP001183585"/>
    </source>
</evidence>
<dbReference type="Gene3D" id="3.30.530.20">
    <property type="match status" value="1"/>
</dbReference>
<dbReference type="SUPFAM" id="SSF55961">
    <property type="entry name" value="Bet v1-like"/>
    <property type="match status" value="1"/>
</dbReference>
<dbReference type="Proteomes" id="UP001183585">
    <property type="component" value="Unassembled WGS sequence"/>
</dbReference>
<comment type="similarity">
    <text evidence="1">Belongs to the AHA1 family.</text>
</comment>
<evidence type="ECO:0000256" key="1">
    <source>
        <dbReference type="ARBA" id="ARBA00006817"/>
    </source>
</evidence>
<evidence type="ECO:0000259" key="2">
    <source>
        <dbReference type="Pfam" id="PF08327"/>
    </source>
</evidence>
<dbReference type="RefSeq" id="WP_274992873.1">
    <property type="nucleotide sequence ID" value="NZ_JAJQQP010000003.1"/>
</dbReference>
<organism evidence="3 4">
    <name type="scientific">Promicromonospora iranensis</name>
    <dbReference type="NCBI Taxonomy" id="1105144"/>
    <lineage>
        <taxon>Bacteria</taxon>
        <taxon>Bacillati</taxon>
        <taxon>Actinomycetota</taxon>
        <taxon>Actinomycetes</taxon>
        <taxon>Micrococcales</taxon>
        <taxon>Promicromonosporaceae</taxon>
        <taxon>Promicromonospora</taxon>
    </lineage>
</organism>
<dbReference type="EMBL" id="JAVDYE010000001">
    <property type="protein sequence ID" value="MDR7384494.1"/>
    <property type="molecule type" value="Genomic_DNA"/>
</dbReference>
<dbReference type="CDD" id="cd07814">
    <property type="entry name" value="SRPBCC_CalC_Aha1-like"/>
    <property type="match status" value="1"/>
</dbReference>
<protein>
    <submittedName>
        <fullName evidence="3">Uncharacterized protein YndB with AHSA1/START domain</fullName>
    </submittedName>
</protein>
<gene>
    <name evidence="3" type="ORF">J2S48_004009</name>
</gene>
<sequence>MSAQNYTTSFTVHASPDEVFAAITRPQAWWTEMIEGGTTESGDEFGFDNPGLHRTRIRLTEVVPGTKMVWHVLENHFGFVQDQSEWVGSDIVFELADGPEGDTAVRVTHVGLVPELECYDVCSAAWNHHLAQGLRGLVEAGHADVITAENAARQARDVGIDT</sequence>
<evidence type="ECO:0000313" key="3">
    <source>
        <dbReference type="EMBL" id="MDR7384494.1"/>
    </source>
</evidence>
<proteinExistence type="inferred from homology"/>
<accession>A0ABU2CT46</accession>
<feature type="domain" description="Activator of Hsp90 ATPase homologue 1/2-like C-terminal" evidence="2">
    <location>
        <begin position="14"/>
        <end position="138"/>
    </location>
</feature>
<keyword evidence="4" id="KW-1185">Reference proteome</keyword>
<dbReference type="InterPro" id="IPR023393">
    <property type="entry name" value="START-like_dom_sf"/>
</dbReference>